<name>A0ABR2MUL1_9ASPA</name>
<dbReference type="Proteomes" id="UP001412067">
    <property type="component" value="Unassembled WGS sequence"/>
</dbReference>
<gene>
    <name evidence="1" type="ORF">KSP40_PGU009224</name>
</gene>
<sequence length="115" mass="11999">MASLWISSNDVDSGAGAAELAAGAGEDGVGRWRYIPAGGGRRHLLLLRPPLPCSGAPCRARQPLASLQRHGSPCSCSGQFLGFIWRGVWSALFGANAAARRVTKWPVAAFALTAP</sequence>
<keyword evidence="2" id="KW-1185">Reference proteome</keyword>
<protein>
    <submittedName>
        <fullName evidence="1">Uncharacterized protein</fullName>
    </submittedName>
</protein>
<reference evidence="1 2" key="1">
    <citation type="journal article" date="2022" name="Nat. Plants">
        <title>Genomes of leafy and leafless Platanthera orchids illuminate the evolution of mycoheterotrophy.</title>
        <authorList>
            <person name="Li M.H."/>
            <person name="Liu K.W."/>
            <person name="Li Z."/>
            <person name="Lu H.C."/>
            <person name="Ye Q.L."/>
            <person name="Zhang D."/>
            <person name="Wang J.Y."/>
            <person name="Li Y.F."/>
            <person name="Zhong Z.M."/>
            <person name="Liu X."/>
            <person name="Yu X."/>
            <person name="Liu D.K."/>
            <person name="Tu X.D."/>
            <person name="Liu B."/>
            <person name="Hao Y."/>
            <person name="Liao X.Y."/>
            <person name="Jiang Y.T."/>
            <person name="Sun W.H."/>
            <person name="Chen J."/>
            <person name="Chen Y.Q."/>
            <person name="Ai Y."/>
            <person name="Zhai J.W."/>
            <person name="Wu S.S."/>
            <person name="Zhou Z."/>
            <person name="Hsiao Y.Y."/>
            <person name="Wu W.L."/>
            <person name="Chen Y.Y."/>
            <person name="Lin Y.F."/>
            <person name="Hsu J.L."/>
            <person name="Li C.Y."/>
            <person name="Wang Z.W."/>
            <person name="Zhao X."/>
            <person name="Zhong W.Y."/>
            <person name="Ma X.K."/>
            <person name="Ma L."/>
            <person name="Huang J."/>
            <person name="Chen G.Z."/>
            <person name="Huang M.Z."/>
            <person name="Huang L."/>
            <person name="Peng D.H."/>
            <person name="Luo Y.B."/>
            <person name="Zou S.Q."/>
            <person name="Chen S.P."/>
            <person name="Lan S."/>
            <person name="Tsai W.C."/>
            <person name="Van de Peer Y."/>
            <person name="Liu Z.J."/>
        </authorList>
    </citation>
    <scope>NUCLEOTIDE SEQUENCE [LARGE SCALE GENOMIC DNA]</scope>
    <source>
        <strain evidence="1">Lor288</strain>
    </source>
</reference>
<accession>A0ABR2MUL1</accession>
<comment type="caution">
    <text evidence="1">The sequence shown here is derived from an EMBL/GenBank/DDBJ whole genome shotgun (WGS) entry which is preliminary data.</text>
</comment>
<evidence type="ECO:0000313" key="2">
    <source>
        <dbReference type="Proteomes" id="UP001412067"/>
    </source>
</evidence>
<evidence type="ECO:0000313" key="1">
    <source>
        <dbReference type="EMBL" id="KAK8967359.1"/>
    </source>
</evidence>
<proteinExistence type="predicted"/>
<organism evidence="1 2">
    <name type="scientific">Platanthera guangdongensis</name>
    <dbReference type="NCBI Taxonomy" id="2320717"/>
    <lineage>
        <taxon>Eukaryota</taxon>
        <taxon>Viridiplantae</taxon>
        <taxon>Streptophyta</taxon>
        <taxon>Embryophyta</taxon>
        <taxon>Tracheophyta</taxon>
        <taxon>Spermatophyta</taxon>
        <taxon>Magnoliopsida</taxon>
        <taxon>Liliopsida</taxon>
        <taxon>Asparagales</taxon>
        <taxon>Orchidaceae</taxon>
        <taxon>Orchidoideae</taxon>
        <taxon>Orchideae</taxon>
        <taxon>Orchidinae</taxon>
        <taxon>Platanthera</taxon>
    </lineage>
</organism>
<dbReference type="EMBL" id="JBBWWR010000005">
    <property type="protein sequence ID" value="KAK8967359.1"/>
    <property type="molecule type" value="Genomic_DNA"/>
</dbReference>